<accession>A0A2H4U4Y2</accession>
<dbReference type="AlphaFoldDB" id="A0A2H4U4Y2"/>
<dbReference type="GeneID" id="35117988"/>
<evidence type="ECO:0000313" key="2">
    <source>
        <dbReference type="Proteomes" id="UP000232133"/>
    </source>
</evidence>
<evidence type="ECO:0000313" key="1">
    <source>
        <dbReference type="EMBL" id="ATZ59157.1"/>
    </source>
</evidence>
<sequence>MDLPAVDENWYCEDCDLNFEYCDKPDFLFCPNCGKVLKNDMYQYNLDGLIDSLNNLGKSICENCGEEFDKEYNFCPLCSEKLKKETIPFDIEKDNSVTVDWNGEKALVYDKCVYLSNPHFAVGSIIECISSKNYTDEKLECDFKRIDETLPEKLTYDEAYSIYELNGWGNLIRIEEFISKLSQDILESDQFKPNEKINYIENERFNRILKLREDLYVKLMIIESGINY</sequence>
<dbReference type="Proteomes" id="UP000232133">
    <property type="component" value="Chromosome"/>
</dbReference>
<proteinExistence type="predicted"/>
<dbReference type="RefSeq" id="WP_100815194.1">
    <property type="nucleotide sequence ID" value="NZ_CP017803.1"/>
</dbReference>
<gene>
    <name evidence="1" type="ORF">BK798_01380</name>
</gene>
<dbReference type="EMBL" id="CP017803">
    <property type="protein sequence ID" value="ATZ59157.1"/>
    <property type="molecule type" value="Genomic_DNA"/>
</dbReference>
<organism evidence="1 2">
    <name type="scientific">Methanobrevibacter smithii</name>
    <dbReference type="NCBI Taxonomy" id="2173"/>
    <lineage>
        <taxon>Archaea</taxon>
        <taxon>Methanobacteriati</taxon>
        <taxon>Methanobacteriota</taxon>
        <taxon>Methanomada group</taxon>
        <taxon>Methanobacteria</taxon>
        <taxon>Methanobacteriales</taxon>
        <taxon>Methanobacteriaceae</taxon>
        <taxon>Methanobrevibacter</taxon>
    </lineage>
</organism>
<evidence type="ECO:0008006" key="3">
    <source>
        <dbReference type="Google" id="ProtNLM"/>
    </source>
</evidence>
<protein>
    <recommendedName>
        <fullName evidence="3">DZANK-type domain-containing protein</fullName>
    </recommendedName>
</protein>
<name>A0A2H4U4Y2_METSM</name>
<reference evidence="1 2" key="1">
    <citation type="submission" date="2016-10" db="EMBL/GenBank/DDBJ databases">
        <authorList>
            <person name="Varghese N."/>
        </authorList>
    </citation>
    <scope>NUCLEOTIDE SEQUENCE [LARGE SCALE GENOMIC DNA]</scope>
    <source>
        <strain evidence="1 2">KB11</strain>
    </source>
</reference>